<dbReference type="InterPro" id="IPR009003">
    <property type="entry name" value="Peptidase_S1_PA"/>
</dbReference>
<dbReference type="SUPFAM" id="SSF50494">
    <property type="entry name" value="Trypsin-like serine proteases"/>
    <property type="match status" value="1"/>
</dbReference>
<dbReference type="EC" id="3.4.21.-" evidence="6"/>
<gene>
    <name evidence="6" type="ORF">ACFPZ3_60050</name>
</gene>
<accession>A0ABW1DA06</accession>
<evidence type="ECO:0000256" key="4">
    <source>
        <dbReference type="ARBA" id="ARBA00023136"/>
    </source>
</evidence>
<keyword evidence="4 5" id="KW-0472">Membrane</keyword>
<evidence type="ECO:0000256" key="3">
    <source>
        <dbReference type="ARBA" id="ARBA00022989"/>
    </source>
</evidence>
<dbReference type="GO" id="GO:0006508">
    <property type="term" value="P:proteolysis"/>
    <property type="evidence" value="ECO:0007669"/>
    <property type="project" value="UniProtKB-KW"/>
</dbReference>
<evidence type="ECO:0000313" key="6">
    <source>
        <dbReference type="EMBL" id="MFC5834008.1"/>
    </source>
</evidence>
<dbReference type="InterPro" id="IPR047680">
    <property type="entry name" value="MarP-like"/>
</dbReference>
<protein>
    <submittedName>
        <fullName evidence="6">MarP family serine protease</fullName>
        <ecNumber evidence="6">3.4.21.-</ecNumber>
    </submittedName>
</protein>
<evidence type="ECO:0000256" key="1">
    <source>
        <dbReference type="ARBA" id="ARBA00004141"/>
    </source>
</evidence>
<dbReference type="InterPro" id="IPR001940">
    <property type="entry name" value="Peptidase_S1C"/>
</dbReference>
<proteinExistence type="predicted"/>
<dbReference type="Proteomes" id="UP001596058">
    <property type="component" value="Unassembled WGS sequence"/>
</dbReference>
<keyword evidence="6" id="KW-0378">Hydrolase</keyword>
<dbReference type="GO" id="GO:0008233">
    <property type="term" value="F:peptidase activity"/>
    <property type="evidence" value="ECO:0007669"/>
    <property type="project" value="UniProtKB-KW"/>
</dbReference>
<dbReference type="InterPro" id="IPR003825">
    <property type="entry name" value="Colicin-V_CvpA"/>
</dbReference>
<name>A0ABW1DA06_9ACTN</name>
<organism evidence="6 7">
    <name type="scientific">Nonomuraea insulae</name>
    <dbReference type="NCBI Taxonomy" id="1616787"/>
    <lineage>
        <taxon>Bacteria</taxon>
        <taxon>Bacillati</taxon>
        <taxon>Actinomycetota</taxon>
        <taxon>Actinomycetes</taxon>
        <taxon>Streptosporangiales</taxon>
        <taxon>Streptosporangiaceae</taxon>
        <taxon>Nonomuraea</taxon>
    </lineage>
</organism>
<dbReference type="Gene3D" id="2.40.10.10">
    <property type="entry name" value="Trypsin-like serine proteases"/>
    <property type="match status" value="2"/>
</dbReference>
<feature type="transmembrane region" description="Helical" evidence="5">
    <location>
        <begin position="6"/>
        <end position="22"/>
    </location>
</feature>
<feature type="transmembrane region" description="Helical" evidence="5">
    <location>
        <begin position="29"/>
        <end position="51"/>
    </location>
</feature>
<reference evidence="7" key="1">
    <citation type="journal article" date="2019" name="Int. J. Syst. Evol. Microbiol.">
        <title>The Global Catalogue of Microorganisms (GCM) 10K type strain sequencing project: providing services to taxonomists for standard genome sequencing and annotation.</title>
        <authorList>
            <consortium name="The Broad Institute Genomics Platform"/>
            <consortium name="The Broad Institute Genome Sequencing Center for Infectious Disease"/>
            <person name="Wu L."/>
            <person name="Ma J."/>
        </authorList>
    </citation>
    <scope>NUCLEOTIDE SEQUENCE [LARGE SCALE GENOMIC DNA]</scope>
    <source>
        <strain evidence="7">CCUG 53903</strain>
    </source>
</reference>
<evidence type="ECO:0000256" key="2">
    <source>
        <dbReference type="ARBA" id="ARBA00022692"/>
    </source>
</evidence>
<dbReference type="InterPro" id="IPR043504">
    <property type="entry name" value="Peptidase_S1_PA_chymotrypsin"/>
</dbReference>
<dbReference type="Pfam" id="PF02674">
    <property type="entry name" value="Colicin_V"/>
    <property type="match status" value="1"/>
</dbReference>
<dbReference type="PANTHER" id="PTHR43019">
    <property type="entry name" value="SERINE ENDOPROTEASE DEGS"/>
    <property type="match status" value="1"/>
</dbReference>
<sequence>MSGDLLDLVLLTLVIVFGVSGYRQGFIVGVASFVGFVGGCVLGIYIAPPVAGAIVDGDVPESLLALVIVLLTSAVAQFGTSTIGVLIRSRVRHEPARMLDALGGTLVSGLSVLVIAWLVGSVLVSSSLTAVVDQIRGSLLLSTVDQAIPQAARDWQKPFKRFIDRSDFPPVLDAIAGQPTVNVPPPDAAVLNSAGLRAARTGIVQVQGVARTCNKQITGTGFVFAPDHVMTNAHVVAGVDDRLLVVDHAGRPHSAAVVRYDPRRDVAVLYVPNLGLPNLTFDAEADDGDDAIIAGYPKDQGFTTQPARVAARQRASIPDIYREAEVTRDVYLIRGKVQQGNSGGPLLSPDGRVLGVVFAAVVSQDDTGYVLTASEVASDARRAAGATRPVSTQTCD</sequence>
<feature type="transmembrane region" description="Helical" evidence="5">
    <location>
        <begin position="63"/>
        <end position="87"/>
    </location>
</feature>
<evidence type="ECO:0000256" key="5">
    <source>
        <dbReference type="SAM" id="Phobius"/>
    </source>
</evidence>
<keyword evidence="2 5" id="KW-0812">Transmembrane</keyword>
<comment type="subcellular location">
    <subcellularLocation>
        <location evidence="1">Membrane</location>
        <topology evidence="1">Multi-pass membrane protein</topology>
    </subcellularLocation>
</comment>
<keyword evidence="3 5" id="KW-1133">Transmembrane helix</keyword>
<dbReference type="Pfam" id="PF13365">
    <property type="entry name" value="Trypsin_2"/>
    <property type="match status" value="1"/>
</dbReference>
<feature type="transmembrane region" description="Helical" evidence="5">
    <location>
        <begin position="99"/>
        <end position="119"/>
    </location>
</feature>
<dbReference type="RefSeq" id="WP_379523426.1">
    <property type="nucleotide sequence ID" value="NZ_JBHSPA010000106.1"/>
</dbReference>
<dbReference type="NCBIfam" id="NF033740">
    <property type="entry name" value="MarP_fam_protase"/>
    <property type="match status" value="1"/>
</dbReference>
<comment type="caution">
    <text evidence="6">The sequence shown here is derived from an EMBL/GenBank/DDBJ whole genome shotgun (WGS) entry which is preliminary data.</text>
</comment>
<evidence type="ECO:0000313" key="7">
    <source>
        <dbReference type="Proteomes" id="UP001596058"/>
    </source>
</evidence>
<dbReference type="EMBL" id="JBHSPA010000106">
    <property type="protein sequence ID" value="MFC5834008.1"/>
    <property type="molecule type" value="Genomic_DNA"/>
</dbReference>
<dbReference type="PRINTS" id="PR00834">
    <property type="entry name" value="PROTEASES2C"/>
</dbReference>
<keyword evidence="7" id="KW-1185">Reference proteome</keyword>
<dbReference type="PANTHER" id="PTHR43019:SF23">
    <property type="entry name" value="PROTEASE DO-LIKE 5, CHLOROPLASTIC"/>
    <property type="match status" value="1"/>
</dbReference>
<keyword evidence="6" id="KW-0645">Protease</keyword>